<keyword evidence="3" id="KW-1185">Reference proteome</keyword>
<reference evidence="2 3" key="1">
    <citation type="submission" date="2012-08" db="EMBL/GenBank/DDBJ databases">
        <title>Genome sequencing of Lactobacillus florum 8D.</title>
        <authorList>
            <person name="Kim E.B."/>
            <person name="Marco M.L."/>
        </authorList>
    </citation>
    <scope>NUCLEOTIDE SEQUENCE [LARGE SCALE GENOMIC DNA]</scope>
    <source>
        <strain evidence="2 3">8D</strain>
    </source>
</reference>
<keyword evidence="1" id="KW-0812">Transmembrane</keyword>
<comment type="caution">
    <text evidence="2">The sequence shown here is derived from an EMBL/GenBank/DDBJ whole genome shotgun (WGS) entry which is preliminary data.</text>
</comment>
<proteinExistence type="predicted"/>
<keyword evidence="1" id="KW-0472">Membrane</keyword>
<evidence type="ECO:0000313" key="3">
    <source>
        <dbReference type="Proteomes" id="UP000019474"/>
    </source>
</evidence>
<dbReference type="EMBL" id="ALXG01000014">
    <property type="protein sequence ID" value="ETO40733.1"/>
    <property type="molecule type" value="Genomic_DNA"/>
</dbReference>
<gene>
    <name evidence="2" type="ORF">B808_309</name>
</gene>
<dbReference type="AlphaFoldDB" id="W9EF23"/>
<evidence type="ECO:0000256" key="1">
    <source>
        <dbReference type="SAM" id="Phobius"/>
    </source>
</evidence>
<evidence type="ECO:0000313" key="2">
    <source>
        <dbReference type="EMBL" id="ETO40733.1"/>
    </source>
</evidence>
<keyword evidence="1" id="KW-1133">Transmembrane helix</keyword>
<protein>
    <submittedName>
        <fullName evidence="2">Uncharacterized protein</fullName>
    </submittedName>
</protein>
<dbReference type="Proteomes" id="UP000019474">
    <property type="component" value="Unassembled WGS sequence"/>
</dbReference>
<sequence length="38" mass="3920">MTSLSGVSAAELVNWLGSLLLDGCCGCGLDFIFSVLNL</sequence>
<dbReference type="PATRIC" id="fig|1221538.3.peg.316"/>
<accession>W9EF23</accession>
<organism evidence="2 3">
    <name type="scientific">Fructilactobacillus florum 8D</name>
    <dbReference type="NCBI Taxonomy" id="1221538"/>
    <lineage>
        <taxon>Bacteria</taxon>
        <taxon>Bacillati</taxon>
        <taxon>Bacillota</taxon>
        <taxon>Bacilli</taxon>
        <taxon>Lactobacillales</taxon>
        <taxon>Lactobacillaceae</taxon>
        <taxon>Fructilactobacillus</taxon>
    </lineage>
</organism>
<name>W9EF23_9LACO</name>
<feature type="transmembrane region" description="Helical" evidence="1">
    <location>
        <begin position="12"/>
        <end position="36"/>
    </location>
</feature>